<organism evidence="2 3">
    <name type="scientific">Holospora curviuscula</name>
    <dbReference type="NCBI Taxonomy" id="1082868"/>
    <lineage>
        <taxon>Bacteria</taxon>
        <taxon>Pseudomonadati</taxon>
        <taxon>Pseudomonadota</taxon>
        <taxon>Alphaproteobacteria</taxon>
        <taxon>Holosporales</taxon>
        <taxon>Holosporaceae</taxon>
        <taxon>Holospora</taxon>
    </lineage>
</organism>
<dbReference type="Proteomes" id="UP000239425">
    <property type="component" value="Unassembled WGS sequence"/>
</dbReference>
<reference evidence="2 3" key="1">
    <citation type="submission" date="2017-11" db="EMBL/GenBank/DDBJ databases">
        <title>Comparative genomic analysis of Holospora spp., intranuclear symbionts of paramecia.</title>
        <authorList>
            <person name="Garushyants S.K."/>
            <person name="Beliavskaya A."/>
            <person name="Malko D.B."/>
            <person name="Logacheva M.D."/>
            <person name="Rautian M.S."/>
            <person name="Gelfand M.S."/>
        </authorList>
    </citation>
    <scope>NUCLEOTIDE SEQUENCE [LARGE SCALE GENOMIC DNA]</scope>
    <source>
        <strain evidence="3">02AZ16</strain>
    </source>
</reference>
<evidence type="ECO:0000256" key="1">
    <source>
        <dbReference type="SAM" id="Phobius"/>
    </source>
</evidence>
<dbReference type="AlphaFoldDB" id="A0A2S5R7P4"/>
<gene>
    <name evidence="2" type="ORF">HCUR_01192</name>
</gene>
<keyword evidence="3" id="KW-1185">Reference proteome</keyword>
<dbReference type="EMBL" id="PHHC01000108">
    <property type="protein sequence ID" value="PPE03361.1"/>
    <property type="molecule type" value="Genomic_DNA"/>
</dbReference>
<comment type="caution">
    <text evidence="2">The sequence shown here is derived from an EMBL/GenBank/DDBJ whole genome shotgun (WGS) entry which is preliminary data.</text>
</comment>
<evidence type="ECO:0000313" key="3">
    <source>
        <dbReference type="Proteomes" id="UP000239425"/>
    </source>
</evidence>
<sequence length="77" mass="8884">MFFSYSNSSEPKRFLSLNPSFLNTAAAYLLSIENSAPILLLYLFTVFLFFSCINLFLTLLRDGLVNLFPFILEWLCT</sequence>
<accession>A0A2S5R7P4</accession>
<keyword evidence="1" id="KW-0812">Transmembrane</keyword>
<evidence type="ECO:0000313" key="2">
    <source>
        <dbReference type="EMBL" id="PPE03361.1"/>
    </source>
</evidence>
<proteinExistence type="predicted"/>
<keyword evidence="1" id="KW-0472">Membrane</keyword>
<keyword evidence="1" id="KW-1133">Transmembrane helix</keyword>
<protein>
    <submittedName>
        <fullName evidence="2">Uncharacterized protein</fullName>
    </submittedName>
</protein>
<name>A0A2S5R7P4_9PROT</name>
<feature type="transmembrane region" description="Helical" evidence="1">
    <location>
        <begin position="39"/>
        <end position="60"/>
    </location>
</feature>